<dbReference type="Proteomes" id="UP000700596">
    <property type="component" value="Unassembled WGS sequence"/>
</dbReference>
<dbReference type="PANTHER" id="PTHR12455:SF0">
    <property type="entry name" value="NUCLEOLAR COMPLEX PROTEIN 4 HOMOLOG"/>
    <property type="match status" value="1"/>
</dbReference>
<dbReference type="AlphaFoldDB" id="A0A9P9DT29"/>
<keyword evidence="5" id="KW-1185">Reference proteome</keyword>
<reference evidence="4" key="1">
    <citation type="journal article" date="2021" name="Nat. Commun.">
        <title>Genetic determinants of endophytism in the Arabidopsis root mycobiome.</title>
        <authorList>
            <person name="Mesny F."/>
            <person name="Miyauchi S."/>
            <person name="Thiergart T."/>
            <person name="Pickel B."/>
            <person name="Atanasova L."/>
            <person name="Karlsson M."/>
            <person name="Huettel B."/>
            <person name="Barry K.W."/>
            <person name="Haridas S."/>
            <person name="Chen C."/>
            <person name="Bauer D."/>
            <person name="Andreopoulos W."/>
            <person name="Pangilinan J."/>
            <person name="LaButti K."/>
            <person name="Riley R."/>
            <person name="Lipzen A."/>
            <person name="Clum A."/>
            <person name="Drula E."/>
            <person name="Henrissat B."/>
            <person name="Kohler A."/>
            <person name="Grigoriev I.V."/>
            <person name="Martin F.M."/>
            <person name="Hacquard S."/>
        </authorList>
    </citation>
    <scope>NUCLEOTIDE SEQUENCE</scope>
    <source>
        <strain evidence="4">MPI-CAGE-CH-0243</strain>
    </source>
</reference>
<dbReference type="EMBL" id="JAGMWT010000008">
    <property type="protein sequence ID" value="KAH7124061.1"/>
    <property type="molecule type" value="Genomic_DNA"/>
</dbReference>
<dbReference type="GO" id="GO:0032040">
    <property type="term" value="C:small-subunit processome"/>
    <property type="evidence" value="ECO:0007669"/>
    <property type="project" value="TreeGrafter"/>
</dbReference>
<dbReference type="OrthoDB" id="10263185at2759"/>
<dbReference type="InterPro" id="IPR027193">
    <property type="entry name" value="Noc4"/>
</dbReference>
<comment type="similarity">
    <text evidence="1">Belongs to the CBF/MAK21 family.</text>
</comment>
<evidence type="ECO:0000313" key="5">
    <source>
        <dbReference type="Proteomes" id="UP000700596"/>
    </source>
</evidence>
<protein>
    <submittedName>
        <fullName evidence="4">CBF/Mak21 family-domain-containing protein</fullName>
    </submittedName>
</protein>
<dbReference type="Pfam" id="PF03914">
    <property type="entry name" value="CBF"/>
    <property type="match status" value="1"/>
</dbReference>
<dbReference type="GO" id="GO:0042254">
    <property type="term" value="P:ribosome biogenesis"/>
    <property type="evidence" value="ECO:0007669"/>
    <property type="project" value="InterPro"/>
</dbReference>
<evidence type="ECO:0000256" key="1">
    <source>
        <dbReference type="ARBA" id="ARBA00007797"/>
    </source>
</evidence>
<gene>
    <name evidence="4" type="ORF">B0J11DRAFT_530597</name>
</gene>
<dbReference type="InterPro" id="IPR005612">
    <property type="entry name" value="CCAAT-binding_factor"/>
</dbReference>
<evidence type="ECO:0000256" key="2">
    <source>
        <dbReference type="SAM" id="MobiDB-lite"/>
    </source>
</evidence>
<organism evidence="4 5">
    <name type="scientific">Dendryphion nanum</name>
    <dbReference type="NCBI Taxonomy" id="256645"/>
    <lineage>
        <taxon>Eukaryota</taxon>
        <taxon>Fungi</taxon>
        <taxon>Dikarya</taxon>
        <taxon>Ascomycota</taxon>
        <taxon>Pezizomycotina</taxon>
        <taxon>Dothideomycetes</taxon>
        <taxon>Pleosporomycetidae</taxon>
        <taxon>Pleosporales</taxon>
        <taxon>Torulaceae</taxon>
        <taxon>Dendryphion</taxon>
    </lineage>
</organism>
<sequence>MPGTTGSNGVKRKRESSKVDRSQLKTKVRRRSSSAEGEDPQTEILTLESQIIESRRHYNNIATLIQSAQKYETDNETATLSSVALCRVFSRLIATGDMAKSKEMTESETVILKWLKERYREYTELLLGGYLKSERAEMQSVGLTLLMRLVKEESKAQKEYSWKHGPLTKIVETLLYLPEHDIIRDEFVEKYCKSFDDIRLYTFQIIKQTLEDDLLDHLEQLVSANSLSLMMMLDHIPSDDNDIKEFYMASSKRSKGSIPVVSVYKSHAQNAWLAAFRSGLTNEQRKAILSVFTQQIAPWFRQPEMLMDFLTDSFDVGGGTSLLALSGLYYLISERNLDYPSFYEKLYSLLDDGLLHSKYRSRFFRLLDTFMASTHLPAALVASFIKRLARLALHGPPAGIVVVIPWIYNMFKRHPVCTFMIHREPRNSHTDANIEAGGMDDPFDMSEMDPMFTEAIESSLWEIETLQSHYHPNVATLAKIISEQFTKRSYNIEDFLDHSYNGLLDAELSRVLKKEPVVEYEIPKRIFTAEESGLANLGQLMTVVLEAV</sequence>
<proteinExistence type="inferred from homology"/>
<comment type="caution">
    <text evidence="4">The sequence shown here is derived from an EMBL/GenBank/DDBJ whole genome shotgun (WGS) entry which is preliminary data.</text>
</comment>
<accession>A0A9P9DT29</accession>
<feature type="region of interest" description="Disordered" evidence="2">
    <location>
        <begin position="1"/>
        <end position="41"/>
    </location>
</feature>
<evidence type="ECO:0000313" key="4">
    <source>
        <dbReference type="EMBL" id="KAH7124061.1"/>
    </source>
</evidence>
<dbReference type="PANTHER" id="PTHR12455">
    <property type="entry name" value="NUCLEOLAR COMPLEX PROTEIN 4"/>
    <property type="match status" value="1"/>
</dbReference>
<evidence type="ECO:0000259" key="3">
    <source>
        <dbReference type="Pfam" id="PF03914"/>
    </source>
</evidence>
<dbReference type="GO" id="GO:0030692">
    <property type="term" value="C:Noc4p-Nop14p complex"/>
    <property type="evidence" value="ECO:0007669"/>
    <property type="project" value="TreeGrafter"/>
</dbReference>
<name>A0A9P9DT29_9PLEO</name>
<feature type="domain" description="CCAAT-binding factor" evidence="3">
    <location>
        <begin position="321"/>
        <end position="478"/>
    </location>
</feature>